<accession>A0A8K0P2C3</accession>
<dbReference type="Proteomes" id="UP000792457">
    <property type="component" value="Unassembled WGS sequence"/>
</dbReference>
<organism evidence="1 2">
    <name type="scientific">Ladona fulva</name>
    <name type="common">Scarce chaser dragonfly</name>
    <name type="synonym">Libellula fulva</name>
    <dbReference type="NCBI Taxonomy" id="123851"/>
    <lineage>
        <taxon>Eukaryota</taxon>
        <taxon>Metazoa</taxon>
        <taxon>Ecdysozoa</taxon>
        <taxon>Arthropoda</taxon>
        <taxon>Hexapoda</taxon>
        <taxon>Insecta</taxon>
        <taxon>Pterygota</taxon>
        <taxon>Palaeoptera</taxon>
        <taxon>Odonata</taxon>
        <taxon>Epiprocta</taxon>
        <taxon>Anisoptera</taxon>
        <taxon>Libelluloidea</taxon>
        <taxon>Libellulidae</taxon>
        <taxon>Ladona</taxon>
    </lineage>
</organism>
<sequence length="298" mass="34100">MNIDVIMSSDEDDDMILSSQEDNTKNALSNSKRSAIPKENFSRYSSKMESGNHYIKLGTISCKQSFQEKEAVVFESPIKICSENLRRGFVSSEKLTSCDLNKPLTEILCLDVIDVCKDVSCFNFFCKELEEQEEFSFSVAASRFEKNQNKYLDLSEISEGNITFESSHQITPSKRKRDDSESEIDQAYNSEGFHLNCLIKVDGIAFSYGRNNVYFMSLSSCEGNQLKPSHCDKIVFLKNFFESAKRKKRTCIAMDLKEHLKALIISCDILPNWNCRFYDPKIGDWLLNTTAQEKNLSN</sequence>
<dbReference type="EMBL" id="KZ308376">
    <property type="protein sequence ID" value="KAG8228529.1"/>
    <property type="molecule type" value="Genomic_DNA"/>
</dbReference>
<keyword evidence="2" id="KW-1185">Reference proteome</keyword>
<dbReference type="AlphaFoldDB" id="A0A8K0P2C3"/>
<protein>
    <submittedName>
        <fullName evidence="1">Uncharacterized protein</fullName>
    </submittedName>
</protein>
<proteinExistence type="predicted"/>
<evidence type="ECO:0000313" key="2">
    <source>
        <dbReference type="Proteomes" id="UP000792457"/>
    </source>
</evidence>
<evidence type="ECO:0000313" key="1">
    <source>
        <dbReference type="EMBL" id="KAG8228529.1"/>
    </source>
</evidence>
<gene>
    <name evidence="1" type="ORF">J437_LFUL008986</name>
</gene>
<feature type="non-terminal residue" evidence="1">
    <location>
        <position position="1"/>
    </location>
</feature>
<reference evidence="1" key="2">
    <citation type="submission" date="2017-10" db="EMBL/GenBank/DDBJ databases">
        <title>Ladona fulva Genome sequencing and assembly.</title>
        <authorList>
            <person name="Murali S."/>
            <person name="Richards S."/>
            <person name="Bandaranaike D."/>
            <person name="Bellair M."/>
            <person name="Blankenburg K."/>
            <person name="Chao H."/>
            <person name="Dinh H."/>
            <person name="Doddapaneni H."/>
            <person name="Dugan-Rocha S."/>
            <person name="Elkadiri S."/>
            <person name="Gnanaolivu R."/>
            <person name="Hernandez B."/>
            <person name="Skinner E."/>
            <person name="Javaid M."/>
            <person name="Lee S."/>
            <person name="Li M."/>
            <person name="Ming W."/>
            <person name="Munidasa M."/>
            <person name="Muniz J."/>
            <person name="Nguyen L."/>
            <person name="Hughes D."/>
            <person name="Osuji N."/>
            <person name="Pu L.-L."/>
            <person name="Puazo M."/>
            <person name="Qu C."/>
            <person name="Quiroz J."/>
            <person name="Raj R."/>
            <person name="Weissenberger G."/>
            <person name="Xin Y."/>
            <person name="Zou X."/>
            <person name="Han Y."/>
            <person name="Worley K."/>
            <person name="Muzny D."/>
            <person name="Gibbs R."/>
        </authorList>
    </citation>
    <scope>NUCLEOTIDE SEQUENCE</scope>
    <source>
        <strain evidence="1">Sampled in the wild</strain>
    </source>
</reference>
<name>A0A8K0P2C3_LADFU</name>
<reference evidence="1" key="1">
    <citation type="submission" date="2013-04" db="EMBL/GenBank/DDBJ databases">
        <authorList>
            <person name="Qu J."/>
            <person name="Murali S.C."/>
            <person name="Bandaranaike D."/>
            <person name="Bellair M."/>
            <person name="Blankenburg K."/>
            <person name="Chao H."/>
            <person name="Dinh H."/>
            <person name="Doddapaneni H."/>
            <person name="Downs B."/>
            <person name="Dugan-Rocha S."/>
            <person name="Elkadiri S."/>
            <person name="Gnanaolivu R.D."/>
            <person name="Hernandez B."/>
            <person name="Javaid M."/>
            <person name="Jayaseelan J.C."/>
            <person name="Lee S."/>
            <person name="Li M."/>
            <person name="Ming W."/>
            <person name="Munidasa M."/>
            <person name="Muniz J."/>
            <person name="Nguyen L."/>
            <person name="Ongeri F."/>
            <person name="Osuji N."/>
            <person name="Pu L.-L."/>
            <person name="Puazo M."/>
            <person name="Qu C."/>
            <person name="Quiroz J."/>
            <person name="Raj R."/>
            <person name="Weissenberger G."/>
            <person name="Xin Y."/>
            <person name="Zou X."/>
            <person name="Han Y."/>
            <person name="Richards S."/>
            <person name="Worley K."/>
            <person name="Muzny D."/>
            <person name="Gibbs R."/>
        </authorList>
    </citation>
    <scope>NUCLEOTIDE SEQUENCE</scope>
    <source>
        <strain evidence="1">Sampled in the wild</strain>
    </source>
</reference>
<comment type="caution">
    <text evidence="1">The sequence shown here is derived from an EMBL/GenBank/DDBJ whole genome shotgun (WGS) entry which is preliminary data.</text>
</comment>